<dbReference type="PANTHER" id="PTHR30105">
    <property type="entry name" value="UNCHARACTERIZED YIBQ-RELATED"/>
    <property type="match status" value="1"/>
</dbReference>
<dbReference type="Proteomes" id="UP001366166">
    <property type="component" value="Chromosome"/>
</dbReference>
<organism evidence="3 4">
    <name type="scientific">Desulfoferula mesophila</name>
    <dbReference type="NCBI Taxonomy" id="3058419"/>
    <lineage>
        <taxon>Bacteria</taxon>
        <taxon>Pseudomonadati</taxon>
        <taxon>Thermodesulfobacteriota</taxon>
        <taxon>Desulfarculia</taxon>
        <taxon>Desulfarculales</taxon>
        <taxon>Desulfarculaceae</taxon>
        <taxon>Desulfoferula</taxon>
    </lineage>
</organism>
<feature type="compositionally biased region" description="Low complexity" evidence="1">
    <location>
        <begin position="48"/>
        <end position="67"/>
    </location>
</feature>
<dbReference type="EMBL" id="AP028679">
    <property type="protein sequence ID" value="BEQ15019.1"/>
    <property type="molecule type" value="Genomic_DNA"/>
</dbReference>
<accession>A0AAU9EKA2</accession>
<dbReference type="Gene3D" id="3.20.20.370">
    <property type="entry name" value="Glycoside hydrolase/deacetylase"/>
    <property type="match status" value="1"/>
</dbReference>
<dbReference type="InterPro" id="IPR006837">
    <property type="entry name" value="Divergent_DAC"/>
</dbReference>
<feature type="region of interest" description="Disordered" evidence="1">
    <location>
        <begin position="304"/>
        <end position="329"/>
    </location>
</feature>
<dbReference type="GO" id="GO:0005975">
    <property type="term" value="P:carbohydrate metabolic process"/>
    <property type="evidence" value="ECO:0007669"/>
    <property type="project" value="InterPro"/>
</dbReference>
<feature type="transmembrane region" description="Helical" evidence="2">
    <location>
        <begin position="16"/>
        <end position="37"/>
    </location>
</feature>
<dbReference type="Pfam" id="PF04748">
    <property type="entry name" value="Polysacc_deac_2"/>
    <property type="match status" value="1"/>
</dbReference>
<keyword evidence="2" id="KW-1133">Transmembrane helix</keyword>
<name>A0AAU9EKA2_9BACT</name>
<dbReference type="PANTHER" id="PTHR30105:SF2">
    <property type="entry name" value="DIVERGENT POLYSACCHARIDE DEACETYLASE SUPERFAMILY"/>
    <property type="match status" value="1"/>
</dbReference>
<dbReference type="KEGG" id="dmp:FAK_20850"/>
<feature type="region of interest" description="Disordered" evidence="1">
    <location>
        <begin position="44"/>
        <end position="79"/>
    </location>
</feature>
<keyword evidence="4" id="KW-1185">Reference proteome</keyword>
<keyword evidence="2" id="KW-0812">Transmembrane</keyword>
<dbReference type="CDD" id="cd10936">
    <property type="entry name" value="CE4_DAC2"/>
    <property type="match status" value="1"/>
</dbReference>
<dbReference type="InterPro" id="IPR011330">
    <property type="entry name" value="Glyco_hydro/deAcase_b/a-brl"/>
</dbReference>
<evidence type="ECO:0000256" key="2">
    <source>
        <dbReference type="SAM" id="Phobius"/>
    </source>
</evidence>
<keyword evidence="2" id="KW-0472">Membrane</keyword>
<sequence>MPRRKKSQKAAPPLRRVLWTLGAGGVVFAFLVGLWWGSPAPKLPAPKPKVQAKQSAPAPAVKAQPTVKEAKPPLPVPPVKPAEPSLPLVAIIIDDMGHSLDPARRLAALGLPLTFSILPYAAQAKAVARLAQDKGLEVMLHLPMEPKGYPGQNPGQGVLLCGMSQEKLLEVLREDLKRVPHAVGVNNHMGSRFSLRPDLLRPVLLELKSRGLFYLDSFTSADSQGLASARGLGLRTGRRDVFLDHEASREAIDFQMRRLLQLARERGKAVAIGHPRPLTMQALEEWAPQLRTQVRLVGVLKVLESPSPPGQAHQPGQSPPTQQGVKAGQ</sequence>
<feature type="compositionally biased region" description="Polar residues" evidence="1">
    <location>
        <begin position="314"/>
        <end position="329"/>
    </location>
</feature>
<evidence type="ECO:0000313" key="4">
    <source>
        <dbReference type="Proteomes" id="UP001366166"/>
    </source>
</evidence>
<protein>
    <recommendedName>
        <fullName evidence="5">Divergent polysaccharide deacetylase family protein</fullName>
    </recommendedName>
</protein>
<dbReference type="SUPFAM" id="SSF88713">
    <property type="entry name" value="Glycoside hydrolase/deacetylase"/>
    <property type="match status" value="1"/>
</dbReference>
<dbReference type="RefSeq" id="WP_338598835.1">
    <property type="nucleotide sequence ID" value="NZ_AP028679.1"/>
</dbReference>
<reference evidence="4" key="1">
    <citation type="journal article" date="2023" name="Arch. Microbiol.">
        <title>Desulfoferula mesophilus gen. nov. sp. nov., a mesophilic sulfate-reducing bacterium isolated from a brackish lake sediment.</title>
        <authorList>
            <person name="Watanabe T."/>
            <person name="Yabe T."/>
            <person name="Tsuji J.M."/>
            <person name="Fukui M."/>
        </authorList>
    </citation>
    <scope>NUCLEOTIDE SEQUENCE [LARGE SCALE GENOMIC DNA]</scope>
    <source>
        <strain evidence="4">12FAK</strain>
    </source>
</reference>
<evidence type="ECO:0000256" key="1">
    <source>
        <dbReference type="SAM" id="MobiDB-lite"/>
    </source>
</evidence>
<gene>
    <name evidence="3" type="ORF">FAK_20850</name>
</gene>
<dbReference type="AlphaFoldDB" id="A0AAU9EKA2"/>
<evidence type="ECO:0008006" key="5">
    <source>
        <dbReference type="Google" id="ProtNLM"/>
    </source>
</evidence>
<evidence type="ECO:0000313" key="3">
    <source>
        <dbReference type="EMBL" id="BEQ15019.1"/>
    </source>
</evidence>
<proteinExistence type="predicted"/>